<feature type="non-terminal residue" evidence="1">
    <location>
        <position position="1"/>
    </location>
</feature>
<organism evidence="1">
    <name type="scientific">marine metagenome</name>
    <dbReference type="NCBI Taxonomy" id="408172"/>
    <lineage>
        <taxon>unclassified sequences</taxon>
        <taxon>metagenomes</taxon>
        <taxon>ecological metagenomes</taxon>
    </lineage>
</organism>
<feature type="non-terminal residue" evidence="1">
    <location>
        <position position="229"/>
    </location>
</feature>
<evidence type="ECO:0000313" key="1">
    <source>
        <dbReference type="EMBL" id="SVE59541.1"/>
    </source>
</evidence>
<dbReference type="EMBL" id="UINC01228289">
    <property type="protein sequence ID" value="SVE59541.1"/>
    <property type="molecule type" value="Genomic_DNA"/>
</dbReference>
<dbReference type="AlphaFoldDB" id="A0A383ERZ1"/>
<protein>
    <submittedName>
        <fullName evidence="1">Uncharacterized protein</fullName>
    </submittedName>
</protein>
<proteinExistence type="predicted"/>
<gene>
    <name evidence="1" type="ORF">METZ01_LOCUS512395</name>
</gene>
<name>A0A383ERZ1_9ZZZZ</name>
<accession>A0A383ERZ1</accession>
<reference evidence="1" key="1">
    <citation type="submission" date="2018-05" db="EMBL/GenBank/DDBJ databases">
        <authorList>
            <person name="Lanie J.A."/>
            <person name="Ng W.-L."/>
            <person name="Kazmierczak K.M."/>
            <person name="Andrzejewski T.M."/>
            <person name="Davidsen T.M."/>
            <person name="Wayne K.J."/>
            <person name="Tettelin H."/>
            <person name="Glass J.I."/>
            <person name="Rusch D."/>
            <person name="Podicherti R."/>
            <person name="Tsui H.-C.T."/>
            <person name="Winkler M.E."/>
        </authorList>
    </citation>
    <scope>NUCLEOTIDE SEQUENCE</scope>
</reference>
<sequence>ISASGYYATHDIQAGLKSGSQADYVFKNGSDSNTRFYLYYNITENITTSQPTAVVTSSAQITAFAATSRSLSGAPYLLTTTYTVTFDSEVSKSFDPAYGYASSPLVNSNTTDTWENIGSTTLSNTTVSVTNSGVQSTGANLYVIDSTKSTKRSSSGIPHRSDIAVASSSLSFTLDSNTENIDQNRSSDESQNYNLVFRARGRNWKNTSVDSSTGTLYLYDATRFGQNSD</sequence>